<evidence type="ECO:0000256" key="3">
    <source>
        <dbReference type="ARBA" id="ARBA00023054"/>
    </source>
</evidence>
<feature type="compositionally biased region" description="Basic and acidic residues" evidence="7">
    <location>
        <begin position="492"/>
        <end position="513"/>
    </location>
</feature>
<feature type="compositionally biased region" description="Basic and acidic residues" evidence="7">
    <location>
        <begin position="624"/>
        <end position="640"/>
    </location>
</feature>
<evidence type="ECO:0000256" key="2">
    <source>
        <dbReference type="ARBA" id="ARBA00022490"/>
    </source>
</evidence>
<dbReference type="GO" id="GO:0003779">
    <property type="term" value="F:actin binding"/>
    <property type="evidence" value="ECO:0007669"/>
    <property type="project" value="UniProtKB-KW"/>
</dbReference>
<dbReference type="RefSeq" id="XP_032807850.1">
    <property type="nucleotide sequence ID" value="XM_032951959.1"/>
</dbReference>
<evidence type="ECO:0000313" key="9">
    <source>
        <dbReference type="Proteomes" id="UP001318040"/>
    </source>
</evidence>
<feature type="compositionally biased region" description="Basic and acidic residues" evidence="7">
    <location>
        <begin position="724"/>
        <end position="733"/>
    </location>
</feature>
<evidence type="ECO:0000256" key="5">
    <source>
        <dbReference type="ARBA" id="ARBA00023203"/>
    </source>
</evidence>
<dbReference type="InterPro" id="IPR031738">
    <property type="entry name" value="JMY/WHAMM"/>
</dbReference>
<dbReference type="PROSITE" id="PS51082">
    <property type="entry name" value="WH2"/>
    <property type="match status" value="1"/>
</dbReference>
<feature type="domain" description="WH2" evidence="8">
    <location>
        <begin position="810"/>
        <end position="827"/>
    </location>
</feature>
<dbReference type="PANTHER" id="PTHR23330:SF10">
    <property type="entry name" value="WH2 DOMAIN-CONTAINING PROTEIN"/>
    <property type="match status" value="1"/>
</dbReference>
<protein>
    <submittedName>
        <fullName evidence="10">Junction-mediating and -regulatory protein</fullName>
    </submittedName>
</protein>
<dbReference type="GO" id="GO:0034314">
    <property type="term" value="P:Arp2/3 complex-mediated actin nucleation"/>
    <property type="evidence" value="ECO:0007669"/>
    <property type="project" value="TreeGrafter"/>
</dbReference>
<dbReference type="Proteomes" id="UP001318040">
    <property type="component" value="Chromosome 1"/>
</dbReference>
<organism evidence="9 10">
    <name type="scientific">Petromyzon marinus</name>
    <name type="common">Sea lamprey</name>
    <dbReference type="NCBI Taxonomy" id="7757"/>
    <lineage>
        <taxon>Eukaryota</taxon>
        <taxon>Metazoa</taxon>
        <taxon>Chordata</taxon>
        <taxon>Craniata</taxon>
        <taxon>Vertebrata</taxon>
        <taxon>Cyclostomata</taxon>
        <taxon>Hyperoartia</taxon>
        <taxon>Petromyzontiformes</taxon>
        <taxon>Petromyzontidae</taxon>
        <taxon>Petromyzon</taxon>
    </lineage>
</organism>
<feature type="region of interest" description="Disordered" evidence="7">
    <location>
        <begin position="54"/>
        <end position="81"/>
    </location>
</feature>
<dbReference type="Pfam" id="PF15871">
    <property type="entry name" value="JMY"/>
    <property type="match status" value="1"/>
</dbReference>
<dbReference type="InterPro" id="IPR003124">
    <property type="entry name" value="WH2_dom"/>
</dbReference>
<feature type="compositionally biased region" description="Low complexity" evidence="7">
    <location>
        <begin position="583"/>
        <end position="612"/>
    </location>
</feature>
<keyword evidence="5" id="KW-0009">Actin-binding</keyword>
<dbReference type="PRINTS" id="PR01217">
    <property type="entry name" value="PRICHEXTENSN"/>
</dbReference>
<evidence type="ECO:0000256" key="7">
    <source>
        <dbReference type="SAM" id="MobiDB-lite"/>
    </source>
</evidence>
<evidence type="ECO:0000259" key="8">
    <source>
        <dbReference type="PROSITE" id="PS51082"/>
    </source>
</evidence>
<name>A0AAJ7SYF3_PETMA</name>
<evidence type="ECO:0000256" key="4">
    <source>
        <dbReference type="ARBA" id="ARBA00023136"/>
    </source>
</evidence>
<dbReference type="Pfam" id="PF15920">
    <property type="entry name" value="WHAMM-JMY_N"/>
    <property type="match status" value="1"/>
</dbReference>
<proteinExistence type="predicted"/>
<evidence type="ECO:0000313" key="10">
    <source>
        <dbReference type="RefSeq" id="XP_032807850.1"/>
    </source>
</evidence>
<feature type="compositionally biased region" description="Low complexity" evidence="7">
    <location>
        <begin position="62"/>
        <end position="81"/>
    </location>
</feature>
<feature type="compositionally biased region" description="Acidic residues" evidence="7">
    <location>
        <begin position="862"/>
        <end position="881"/>
    </location>
</feature>
<sequence length="881" mass="98871">MCEAEERADSLEGWVAIRADAFKEEARRRVAFMVAWNDVEEKAAISCHDRTAQRERALKSARGGPEQQQQQQDRGVYRQQQQQQEEVVGDTSWAGLFSCEELRGLHVQLSALSPALEAWVPAFPESPSGVWALLFPAQAGRLRDPEREALCSALQLYLAAALDACGWTVLRELMFGQEDELERYYESLSDLRRAGHEAALARAKAALRETFEQHKRTERLVDMLCVYAAEDDAYEQLVTTAAELHQYLLQPFRDMRELAMLQRQLIRKTLDSEELGPRRVQELQRDEQDWAQKAEHAVHAIQDITVQYFHTTVKALKALLSQMEADERQFGQAAWGTVLPRLERLRFLVAKETLQLMRGREMCLTRKRQDIKREMSEMTAGEDAQERLDALERDFYGVQLELYAAQLESLRCEEQLLTTSLDSLKRQIREREDEVMYFDAYESLEDLEASVHFRAQQAAGAAETARLRQQALRLQSKRARISSKRAYLRSKRETCIARQRQKEQEQEQRDERYRQHHAVHLKREQQREGRRMESERVQSERQKTLERLQAYRQKHPQQMVLRPPRYQPPSTRRGGGGGTISAVSSRSPSLLSLCSVSSSSSSPSSQPQPLLRTETPKPWQAPARKPERGARAPRAPRDIPVRIFCAAPPAAGGSGGGAGADEAEAAPRDESPPRPLTAPPPPPPGPPPPPPPPPPLPPPPPPCPPPPPPLPSPDPPGTTGTSGRAERVARKEAVAAPVATLLLDTGLLRDARSRLRSAARGSSEDGNTAPAAERRGSPMDEVLASLKRGGFHLRKVAERQPAPSEGDEGDEDSLMAQIRRGVKLKKVVPGGLDADGPRTYPDADPLTRSIRQAMMRIKEASPDSDEEEEEEENMMSGEWES</sequence>
<dbReference type="SMART" id="SM00246">
    <property type="entry name" value="WH2"/>
    <property type="match status" value="2"/>
</dbReference>
<dbReference type="GO" id="GO:0030659">
    <property type="term" value="C:cytoplasmic vesicle membrane"/>
    <property type="evidence" value="ECO:0007669"/>
    <property type="project" value="UniProtKB-SubCell"/>
</dbReference>
<evidence type="ECO:0000256" key="1">
    <source>
        <dbReference type="ARBA" id="ARBA00004156"/>
    </source>
</evidence>
<feature type="compositionally biased region" description="Pro residues" evidence="7">
    <location>
        <begin position="673"/>
        <end position="716"/>
    </location>
</feature>
<keyword evidence="2" id="KW-0963">Cytoplasm</keyword>
<dbReference type="KEGG" id="pmrn:116941193"/>
<feature type="region of interest" description="Disordered" evidence="7">
    <location>
        <begin position="492"/>
        <end position="817"/>
    </location>
</feature>
<keyword evidence="9" id="KW-1185">Reference proteome</keyword>
<gene>
    <name evidence="10" type="primary">JMY</name>
</gene>
<evidence type="ECO:0000256" key="6">
    <source>
        <dbReference type="ARBA" id="ARBA00023329"/>
    </source>
</evidence>
<feature type="compositionally biased region" description="Basic and acidic residues" evidence="7">
    <location>
        <begin position="521"/>
        <end position="546"/>
    </location>
</feature>
<dbReference type="GO" id="GO:0071933">
    <property type="term" value="F:Arp2/3 complex binding"/>
    <property type="evidence" value="ECO:0007669"/>
    <property type="project" value="TreeGrafter"/>
</dbReference>
<keyword evidence="6" id="KW-0968">Cytoplasmic vesicle</keyword>
<comment type="subcellular location">
    <subcellularLocation>
        <location evidence="1">Cytoplasmic vesicle membrane</location>
    </subcellularLocation>
</comment>
<accession>A0AAJ7SYF3</accession>
<dbReference type="AlphaFoldDB" id="A0AAJ7SYF3"/>
<dbReference type="PANTHER" id="PTHR23330">
    <property type="entry name" value="P300 TRANSCRIPTIONAL COFACTOR JMY-RELATED"/>
    <property type="match status" value="1"/>
</dbReference>
<keyword evidence="4" id="KW-0472">Membrane</keyword>
<dbReference type="InterPro" id="IPR031808">
    <property type="entry name" value="JMY/WHAMM_N"/>
</dbReference>
<feature type="region of interest" description="Disordered" evidence="7">
    <location>
        <begin position="858"/>
        <end position="881"/>
    </location>
</feature>
<keyword evidence="3" id="KW-0175">Coiled coil</keyword>
<reference evidence="10" key="1">
    <citation type="submission" date="2025-08" db="UniProtKB">
        <authorList>
            <consortium name="RefSeq"/>
        </authorList>
    </citation>
    <scope>IDENTIFICATION</scope>
    <source>
        <tissue evidence="10">Sperm</tissue>
    </source>
</reference>